<organism evidence="2 3">
    <name type="scientific">Candidatus Corynebacterium gallistercoris</name>
    <dbReference type="NCBI Taxonomy" id="2838530"/>
    <lineage>
        <taxon>Bacteria</taxon>
        <taxon>Bacillati</taxon>
        <taxon>Actinomycetota</taxon>
        <taxon>Actinomycetes</taxon>
        <taxon>Mycobacteriales</taxon>
        <taxon>Corynebacteriaceae</taxon>
        <taxon>Corynebacterium</taxon>
    </lineage>
</organism>
<evidence type="ECO:0000313" key="3">
    <source>
        <dbReference type="Proteomes" id="UP000824189"/>
    </source>
</evidence>
<dbReference type="Proteomes" id="UP000824189">
    <property type="component" value="Unassembled WGS sequence"/>
</dbReference>
<comment type="caution">
    <text evidence="2">The sequence shown here is derived from an EMBL/GenBank/DDBJ whole genome shotgun (WGS) entry which is preliminary data.</text>
</comment>
<reference evidence="2" key="1">
    <citation type="journal article" date="2021" name="PeerJ">
        <title>Extensive microbial diversity within the chicken gut microbiome revealed by metagenomics and culture.</title>
        <authorList>
            <person name="Gilroy R."/>
            <person name="Ravi A."/>
            <person name="Getino M."/>
            <person name="Pursley I."/>
            <person name="Horton D.L."/>
            <person name="Alikhan N.F."/>
            <person name="Baker D."/>
            <person name="Gharbi K."/>
            <person name="Hall N."/>
            <person name="Watson M."/>
            <person name="Adriaenssens E.M."/>
            <person name="Foster-Nyarko E."/>
            <person name="Jarju S."/>
            <person name="Secka A."/>
            <person name="Antonio M."/>
            <person name="Oren A."/>
            <person name="Chaudhuri R.R."/>
            <person name="La Ragione R."/>
            <person name="Hildebrand F."/>
            <person name="Pallen M.J."/>
        </authorList>
    </citation>
    <scope>NUCLEOTIDE SEQUENCE</scope>
    <source>
        <strain evidence="2">4376</strain>
    </source>
</reference>
<gene>
    <name evidence="2" type="ORF">H9867_05315</name>
</gene>
<accession>A0A9D1RY66</accession>
<evidence type="ECO:0000256" key="1">
    <source>
        <dbReference type="SAM" id="MobiDB-lite"/>
    </source>
</evidence>
<dbReference type="AlphaFoldDB" id="A0A9D1RY66"/>
<dbReference type="EMBL" id="DXFZ01000062">
    <property type="protein sequence ID" value="HIW95889.1"/>
    <property type="molecule type" value="Genomic_DNA"/>
</dbReference>
<feature type="region of interest" description="Disordered" evidence="1">
    <location>
        <begin position="381"/>
        <end position="401"/>
    </location>
</feature>
<reference evidence="2" key="2">
    <citation type="submission" date="2021-04" db="EMBL/GenBank/DDBJ databases">
        <authorList>
            <person name="Gilroy R."/>
        </authorList>
    </citation>
    <scope>NUCLEOTIDE SEQUENCE</scope>
    <source>
        <strain evidence="2">4376</strain>
    </source>
</reference>
<name>A0A9D1RY66_9CORY</name>
<evidence type="ECO:0000313" key="2">
    <source>
        <dbReference type="EMBL" id="HIW95889.1"/>
    </source>
</evidence>
<proteinExistence type="predicted"/>
<sequence length="401" mass="45034">MSDRKRNWLHRLFSDTSAHPNDALGDALDELAEPHPHFTALTFDQGMNFEHTVISAFNEHGYQADVNGTDLRITSRSGKEQHVNLTNLYREVAQLEAIDEDMDMVVRDYVGNMMAVRSAADYREADFYRGMRVRLLPIPHLETESWAMEALGLTGAGDVQLDSEKIEALFTPDSPIQPFSEDTVVHLSFDTENAVQALSPELLDDRGPVEDLYRMGYRNLWQELVDSDLKVVEFTPDAEQSFRSTHVGALPPELRNNEAGESCWMIESSSFYGGSIPLFLEEFMDRYLPQVDRSNGVIFAMPHRHLTLVKNVTNGAELMNSIGLMVSLTAEEFSHQPGGLSPRLHLWHEGQVQTFTDIVWGTDERQAEIQVKPSPYLMAKISEGLDGPDGPEDPGTTLGPR</sequence>
<protein>
    <submittedName>
        <fullName evidence="2">Uncharacterized protein</fullName>
    </submittedName>
</protein>